<gene>
    <name evidence="1" type="ordered locus">Q7A_839</name>
</gene>
<reference evidence="1 2" key="2">
    <citation type="journal article" date="2013" name="Int. J. Syst. Evol. Microbiol.">
        <title>Methylophaga nitratireducenticrescens sp. nov. and Methylophaga frappieri sp. nov., isolated from the biofilm of the methanol-fed denitrification system treating the seawater at the Montreal Biodome.</title>
        <authorList>
            <person name="Villeneuve C."/>
            <person name="Martineau C."/>
            <person name="Mauffrey F."/>
            <person name="Villemur R."/>
        </authorList>
    </citation>
    <scope>NUCLEOTIDE SEQUENCE [LARGE SCALE GENOMIC DNA]</scope>
    <source>
        <strain evidence="1 2">JAM1</strain>
    </source>
</reference>
<dbReference type="KEGG" id="mej:Q7A_839"/>
<dbReference type="HOGENOM" id="CLU_1155363_0_0_6"/>
<name>I1XH12_METNJ</name>
<dbReference type="InterPro" id="IPR036390">
    <property type="entry name" value="WH_DNA-bd_sf"/>
</dbReference>
<sequence length="240" mass="27797">MSNVALIDTASKDIGLKFRKPTVGPELEMVHQFIERFVDSYKNKQNRVSIFIEPLVEQAYPDIVIAEYNPKAIDQWRPSRNNINVNDLKVLQNIRTLRGVNANQIVDKTNFSYKTILQAIEKLFDAGLIDRKGERWVAKSLRDTYFLKSIVTVEAKLNQWDSLLNQAHANKWFSSESYALSAVKQPKETTLNRFRTNGIGLYRLNGNGIVEIHKAEKQALPKNHISWMFNEWVGRYETLR</sequence>
<organism evidence="1 2">
    <name type="scientific">Methylophaga nitratireducenticrescens</name>
    <dbReference type="NCBI Taxonomy" id="754476"/>
    <lineage>
        <taxon>Bacteria</taxon>
        <taxon>Pseudomonadati</taxon>
        <taxon>Pseudomonadota</taxon>
        <taxon>Gammaproteobacteria</taxon>
        <taxon>Thiotrichales</taxon>
        <taxon>Piscirickettsiaceae</taxon>
        <taxon>Methylophaga</taxon>
    </lineage>
</organism>
<accession>I1XH12</accession>
<reference evidence="1 2" key="1">
    <citation type="journal article" date="2012" name="J. Bacteriol.">
        <title>Complete genome sequences of Methylophaga sp. strain JAM1 and Methylophaga sp. strain JAM7.</title>
        <authorList>
            <person name="Villeneuve C."/>
            <person name="Martineau C."/>
            <person name="Mauffrey F."/>
            <person name="Villemur R."/>
        </authorList>
    </citation>
    <scope>NUCLEOTIDE SEQUENCE [LARGE SCALE GENOMIC DNA]</scope>
    <source>
        <strain evidence="1 2">JAM1</strain>
    </source>
</reference>
<protein>
    <submittedName>
        <fullName evidence="1">Uncharacterized protein</fullName>
    </submittedName>
</protein>
<dbReference type="Proteomes" id="UP000009144">
    <property type="component" value="Chromosome"/>
</dbReference>
<dbReference type="AlphaFoldDB" id="I1XH12"/>
<evidence type="ECO:0000313" key="2">
    <source>
        <dbReference type="Proteomes" id="UP000009144"/>
    </source>
</evidence>
<proteinExistence type="predicted"/>
<dbReference type="eggNOG" id="COG0640">
    <property type="taxonomic scope" value="Bacteria"/>
</dbReference>
<dbReference type="PATRIC" id="fig|754476.3.peg.827"/>
<evidence type="ECO:0000313" key="1">
    <source>
        <dbReference type="EMBL" id="AFI83681.1"/>
    </source>
</evidence>
<dbReference type="STRING" id="754476.Q7A_839"/>
<dbReference type="SUPFAM" id="SSF46785">
    <property type="entry name" value="Winged helix' DNA-binding domain"/>
    <property type="match status" value="1"/>
</dbReference>
<keyword evidence="2" id="KW-1185">Reference proteome</keyword>
<dbReference type="EMBL" id="CP003390">
    <property type="protein sequence ID" value="AFI83681.1"/>
    <property type="molecule type" value="Genomic_DNA"/>
</dbReference>